<keyword evidence="2" id="KW-1185">Reference proteome</keyword>
<dbReference type="Proteomes" id="UP001186944">
    <property type="component" value="Unassembled WGS sequence"/>
</dbReference>
<dbReference type="EMBL" id="VSWD01000010">
    <property type="protein sequence ID" value="KAK3089356.1"/>
    <property type="molecule type" value="Genomic_DNA"/>
</dbReference>
<sequence length="101" mass="11847">MDAEEQKKKNERKTRVALGWYICAVIKFYGNSPKTLGNDVRKYLLDKYTTPTKPMSLRALQKDKVSQKTWVCIGNMFLKFPKEKAKKLLDKGKRHYYIGND</sequence>
<gene>
    <name evidence="1" type="ORF">FSP39_002987</name>
</gene>
<evidence type="ECO:0000313" key="1">
    <source>
        <dbReference type="EMBL" id="KAK3089356.1"/>
    </source>
</evidence>
<proteinExistence type="predicted"/>
<reference evidence="1" key="1">
    <citation type="submission" date="2019-08" db="EMBL/GenBank/DDBJ databases">
        <title>The improved chromosome-level genome for the pearl oyster Pinctada fucata martensii using PacBio sequencing and Hi-C.</title>
        <authorList>
            <person name="Zheng Z."/>
        </authorList>
    </citation>
    <scope>NUCLEOTIDE SEQUENCE</scope>
    <source>
        <strain evidence="1">ZZ-2019</strain>
        <tissue evidence="1">Adductor muscle</tissue>
    </source>
</reference>
<evidence type="ECO:0000313" key="2">
    <source>
        <dbReference type="Proteomes" id="UP001186944"/>
    </source>
</evidence>
<name>A0AA88Y4J9_PINIB</name>
<accession>A0AA88Y4J9</accession>
<comment type="caution">
    <text evidence="1">The sequence shown here is derived from an EMBL/GenBank/DDBJ whole genome shotgun (WGS) entry which is preliminary data.</text>
</comment>
<protein>
    <submittedName>
        <fullName evidence="1">Uncharacterized protein</fullName>
    </submittedName>
</protein>
<dbReference type="AlphaFoldDB" id="A0AA88Y4J9"/>
<organism evidence="1 2">
    <name type="scientific">Pinctada imbricata</name>
    <name type="common">Atlantic pearl-oyster</name>
    <name type="synonym">Pinctada martensii</name>
    <dbReference type="NCBI Taxonomy" id="66713"/>
    <lineage>
        <taxon>Eukaryota</taxon>
        <taxon>Metazoa</taxon>
        <taxon>Spiralia</taxon>
        <taxon>Lophotrochozoa</taxon>
        <taxon>Mollusca</taxon>
        <taxon>Bivalvia</taxon>
        <taxon>Autobranchia</taxon>
        <taxon>Pteriomorphia</taxon>
        <taxon>Pterioida</taxon>
        <taxon>Pterioidea</taxon>
        <taxon>Pteriidae</taxon>
        <taxon>Pinctada</taxon>
    </lineage>
</organism>